<evidence type="ECO:0000256" key="2">
    <source>
        <dbReference type="SAM" id="SignalP"/>
    </source>
</evidence>
<keyword evidence="1" id="KW-1133">Transmembrane helix</keyword>
<feature type="transmembrane region" description="Helical" evidence="1">
    <location>
        <begin position="464"/>
        <end position="488"/>
    </location>
</feature>
<feature type="signal peptide" evidence="2">
    <location>
        <begin position="1"/>
        <end position="27"/>
    </location>
</feature>
<dbReference type="PANTHER" id="PTHR34512:SF30">
    <property type="entry name" value="OUTER MEMBRANE PROTEIN ASSEMBLY FACTOR BAMB"/>
    <property type="match status" value="1"/>
</dbReference>
<evidence type="ECO:0000313" key="5">
    <source>
        <dbReference type="Proteomes" id="UP000181997"/>
    </source>
</evidence>
<keyword evidence="2" id="KW-0732">Signal</keyword>
<dbReference type="Pfam" id="PF13360">
    <property type="entry name" value="PQQ_2"/>
    <property type="match status" value="2"/>
</dbReference>
<dbReference type="Gene3D" id="2.130.10.10">
    <property type="entry name" value="YVTN repeat-like/Quinoprotein amine dehydrogenase"/>
    <property type="match status" value="2"/>
</dbReference>
<gene>
    <name evidence="4" type="ORF">GA0061094_3239</name>
</gene>
<feature type="chain" id="PRO_5014527705" evidence="2">
    <location>
        <begin position="28"/>
        <end position="492"/>
    </location>
</feature>
<dbReference type="InterPro" id="IPR011047">
    <property type="entry name" value="Quinoprotein_ADH-like_sf"/>
</dbReference>
<keyword evidence="1" id="KW-0812">Transmembrane</keyword>
<dbReference type="InterPro" id="IPR002372">
    <property type="entry name" value="PQQ_rpt_dom"/>
</dbReference>
<organism evidence="4 5">
    <name type="scientific">[Bacillus] enclensis</name>
    <dbReference type="NCBI Taxonomy" id="1402860"/>
    <lineage>
        <taxon>Bacteria</taxon>
        <taxon>Bacillati</taxon>
        <taxon>Bacillota</taxon>
        <taxon>Bacilli</taxon>
        <taxon>Bacillales</taxon>
        <taxon>Bacillaceae</taxon>
        <taxon>Rossellomorea</taxon>
    </lineage>
</organism>
<dbReference type="Proteomes" id="UP000181997">
    <property type="component" value="Unassembled WGS sequence"/>
</dbReference>
<dbReference type="AlphaFoldDB" id="A0A0V8HCR5"/>
<keyword evidence="5" id="KW-1185">Reference proteome</keyword>
<evidence type="ECO:0000259" key="3">
    <source>
        <dbReference type="Pfam" id="PF13360"/>
    </source>
</evidence>
<keyword evidence="1" id="KW-0472">Membrane</keyword>
<feature type="domain" description="Pyrrolo-quinoline quinone repeat" evidence="3">
    <location>
        <begin position="64"/>
        <end position="119"/>
    </location>
</feature>
<dbReference type="RefSeq" id="WP_058299245.1">
    <property type="nucleotide sequence ID" value="NZ_FMAU01000004.1"/>
</dbReference>
<protein>
    <submittedName>
        <fullName evidence="4">Outer membrane protein assembly factor BamB, contains PQQ-like beta-propeller repeat</fullName>
    </submittedName>
</protein>
<dbReference type="PANTHER" id="PTHR34512">
    <property type="entry name" value="CELL SURFACE PROTEIN"/>
    <property type="match status" value="1"/>
</dbReference>
<evidence type="ECO:0000256" key="1">
    <source>
        <dbReference type="SAM" id="Phobius"/>
    </source>
</evidence>
<dbReference type="SUPFAM" id="SSF50998">
    <property type="entry name" value="Quinoprotein alcohol dehydrogenase-like"/>
    <property type="match status" value="1"/>
</dbReference>
<dbReference type="InterPro" id="IPR018391">
    <property type="entry name" value="PQQ_b-propeller_rpt"/>
</dbReference>
<evidence type="ECO:0000313" key="4">
    <source>
        <dbReference type="EMBL" id="SCC22635.1"/>
    </source>
</evidence>
<dbReference type="EMBL" id="FMAU01000004">
    <property type="protein sequence ID" value="SCC22635.1"/>
    <property type="molecule type" value="Genomic_DNA"/>
</dbReference>
<dbReference type="SMART" id="SM00564">
    <property type="entry name" value="PQQ"/>
    <property type="match status" value="7"/>
</dbReference>
<dbReference type="OrthoDB" id="9794322at2"/>
<accession>A0A0V8HCR5</accession>
<proteinExistence type="predicted"/>
<dbReference type="InterPro" id="IPR015943">
    <property type="entry name" value="WD40/YVTN_repeat-like_dom_sf"/>
</dbReference>
<name>A0A0V8HCR5_9BACI</name>
<feature type="domain" description="Pyrrolo-quinoline quinone repeat" evidence="3">
    <location>
        <begin position="135"/>
        <end position="236"/>
    </location>
</feature>
<reference evidence="5" key="1">
    <citation type="submission" date="2016-08" db="EMBL/GenBank/DDBJ databases">
        <authorList>
            <person name="Varghese N."/>
            <person name="Submissions Spin"/>
        </authorList>
    </citation>
    <scope>NUCLEOTIDE SEQUENCE [LARGE SCALE GENOMIC DNA]</scope>
    <source>
        <strain evidence="5">SGD-1123</strain>
    </source>
</reference>
<sequence>MVLRRVFLKGISITVLLLFGLSFPIQAQFGPDEWTQYRLNTENNPVFNSEGKKGSYDLKLKTENEIRSTPVVVGDNVYIGNHKSGDIYSYNLESGKLNWKSKAPNWLHSEIIYVNDQLFVGYGNRFFQKDGTRGTQESGLLSLDPETGEILWDFDTKGEVMPTPAYYKDTVYITTGDRHLYGVDPKTGQEKWNLDLGNVVSMSSPNIKDGILYVGGGRPQPYTFFGVDLRKREILWKTELKGVMSGLDDVPPAIYGDLVITTAVEETDNKIELRKVYDHDGLAATYKEMLRRAAGEVQSDKQLYEHKIYAMNTKSGEIVWEKSLGVGEMVPNNKSGAPVVYKDSVYVGSPITKKFYSLDAKTGNGNWGYYSNVTKAPPAADKGIVYFTDVKGLVYAFDTESGKLLGKKLFGGKLAPSGPVIMNDHLIVGSQDGYVSVKPTESIMGKFDVVKGDVSTKEASDIEYYGLVYGIPIAIIVACIMLLSLIIIKKKK</sequence>